<feature type="domain" description="Mur ligase C-terminal" evidence="16">
    <location>
        <begin position="338"/>
        <end position="464"/>
    </location>
</feature>
<evidence type="ECO:0000256" key="14">
    <source>
        <dbReference type="RuleBase" id="RU004135"/>
    </source>
</evidence>
<evidence type="ECO:0000313" key="18">
    <source>
        <dbReference type="EMBL" id="GLQ33250.1"/>
    </source>
</evidence>
<dbReference type="PANTHER" id="PTHR23135:SF4">
    <property type="entry name" value="UDP-N-ACETYLMURAMOYL-L-ALANYL-D-GLUTAMATE--2,6-DIAMINOPIMELATE LIGASE MURE HOMOLOG, CHLOROPLASTIC"/>
    <property type="match status" value="1"/>
</dbReference>
<dbReference type="InterPro" id="IPR036565">
    <property type="entry name" value="Mur-like_cat_sf"/>
</dbReference>
<dbReference type="GO" id="GO:0071555">
    <property type="term" value="P:cell wall organization"/>
    <property type="evidence" value="ECO:0007669"/>
    <property type="project" value="UniProtKB-KW"/>
</dbReference>
<feature type="short sequence motif" description="Meso-diaminopimelate recognition motif" evidence="13">
    <location>
        <begin position="411"/>
        <end position="414"/>
    </location>
</feature>
<dbReference type="PANTHER" id="PTHR23135">
    <property type="entry name" value="MUR LIGASE FAMILY MEMBER"/>
    <property type="match status" value="1"/>
</dbReference>
<feature type="modified residue" description="N6-carboxylysine" evidence="13">
    <location>
        <position position="227"/>
    </location>
</feature>
<keyword evidence="4 13" id="KW-0573">Peptidoglycan synthesis</keyword>
<evidence type="ECO:0000313" key="19">
    <source>
        <dbReference type="Proteomes" id="UP001161389"/>
    </source>
</evidence>
<feature type="domain" description="Mur ligase N-terminal catalytic" evidence="15">
    <location>
        <begin position="28"/>
        <end position="104"/>
    </location>
</feature>
<comment type="function">
    <text evidence="13">Catalyzes the addition of meso-diaminopimelic acid to the nucleotide precursor UDP-N-acetylmuramoyl-L-alanyl-D-glutamate (UMAG) in the biosynthesis of bacterial cell-wall peptidoglycan.</text>
</comment>
<dbReference type="Gene3D" id="3.40.1390.10">
    <property type="entry name" value="MurE/MurF, N-terminal domain"/>
    <property type="match status" value="1"/>
</dbReference>
<comment type="caution">
    <text evidence="13">Lacks conserved residue(s) required for the propagation of feature annotation.</text>
</comment>
<dbReference type="RefSeq" id="WP_284383599.1">
    <property type="nucleotide sequence ID" value="NZ_BSNM01000026.1"/>
</dbReference>
<dbReference type="SUPFAM" id="SSF63418">
    <property type="entry name" value="MurE/MurF N-terminal domain"/>
    <property type="match status" value="1"/>
</dbReference>
<keyword evidence="13 18" id="KW-0436">Ligase</keyword>
<keyword evidence="19" id="KW-1185">Reference proteome</keyword>
<dbReference type="GO" id="GO:0008360">
    <property type="term" value="P:regulation of cell shape"/>
    <property type="evidence" value="ECO:0007669"/>
    <property type="project" value="UniProtKB-KW"/>
</dbReference>
<evidence type="ECO:0000256" key="1">
    <source>
        <dbReference type="ARBA" id="ARBA00005898"/>
    </source>
</evidence>
<feature type="binding site" evidence="13">
    <location>
        <begin position="160"/>
        <end position="161"/>
    </location>
    <ligand>
        <name>UDP-N-acetyl-alpha-D-muramoyl-L-alanyl-D-glutamate</name>
        <dbReference type="ChEBI" id="CHEBI:83900"/>
    </ligand>
</feature>
<gene>
    <name evidence="18" type="primary">murE_2</name>
    <name evidence="13" type="synonym">murE</name>
    <name evidence="18" type="ORF">GCM10007876_37300</name>
</gene>
<evidence type="ECO:0000259" key="16">
    <source>
        <dbReference type="Pfam" id="PF02875"/>
    </source>
</evidence>
<protein>
    <recommendedName>
        <fullName evidence="9 13">UDP-N-acetylmuramoyl-L-alanyl-D-glutamate--2,6-diaminopimelate ligase</fullName>
        <ecNumber evidence="8 13">6.3.2.13</ecNumber>
    </recommendedName>
    <alternativeName>
        <fullName evidence="10 13">Meso-A2pm-adding enzyme</fullName>
    </alternativeName>
    <alternativeName>
        <fullName evidence="11 13">Meso-diaminopimelate-adding enzyme</fullName>
    </alternativeName>
    <alternativeName>
        <fullName evidence="12 13">UDP-MurNAc-L-Ala-D-Glu:meso-diaminopimelate ligase</fullName>
    </alternativeName>
    <alternativeName>
        <fullName evidence="13">UDP-MurNAc-tripeptide synthetase</fullName>
    </alternativeName>
    <alternativeName>
        <fullName evidence="13">UDP-N-acetylmuramyl-tripeptide synthetase</fullName>
    </alternativeName>
</protein>
<keyword evidence="5 13" id="KW-0131">Cell cycle</keyword>
<comment type="PTM">
    <text evidence="13">Carboxylation is probably crucial for Mg(2+) binding and, consequently, for the gamma-phosphate positioning of ATP.</text>
</comment>
<dbReference type="InterPro" id="IPR005761">
    <property type="entry name" value="UDP-N-AcMur-Glu-dNH2Pim_ligase"/>
</dbReference>
<comment type="caution">
    <text evidence="18">The sequence shown here is derived from an EMBL/GenBank/DDBJ whole genome shotgun (WGS) entry which is preliminary data.</text>
</comment>
<feature type="binding site" evidence="13">
    <location>
        <position position="195"/>
    </location>
    <ligand>
        <name>UDP-N-acetyl-alpha-D-muramoyl-L-alanyl-D-glutamate</name>
        <dbReference type="ChEBI" id="CHEBI:83900"/>
    </ligand>
</feature>
<comment type="pathway">
    <text evidence="13 14">Cell wall biogenesis; peptidoglycan biosynthesis.</text>
</comment>
<dbReference type="NCBIfam" id="TIGR01085">
    <property type="entry name" value="murE"/>
    <property type="match status" value="1"/>
</dbReference>
<feature type="domain" description="Mur ligase central" evidence="17">
    <location>
        <begin position="116"/>
        <end position="315"/>
    </location>
</feature>
<dbReference type="Gene3D" id="3.40.1190.10">
    <property type="entry name" value="Mur-like, catalytic domain"/>
    <property type="match status" value="1"/>
</dbReference>
<dbReference type="GO" id="GO:0005737">
    <property type="term" value="C:cytoplasm"/>
    <property type="evidence" value="ECO:0007669"/>
    <property type="project" value="UniProtKB-SubCell"/>
</dbReference>
<dbReference type="Pfam" id="PF08245">
    <property type="entry name" value="Mur_ligase_M"/>
    <property type="match status" value="1"/>
</dbReference>
<dbReference type="InterPro" id="IPR013221">
    <property type="entry name" value="Mur_ligase_cen"/>
</dbReference>
<feature type="binding site" evidence="13">
    <location>
        <position position="462"/>
    </location>
    <ligand>
        <name>meso-2,6-diaminopimelate</name>
        <dbReference type="ChEBI" id="CHEBI:57791"/>
    </ligand>
</feature>
<feature type="binding site" evidence="13">
    <location>
        <position position="466"/>
    </location>
    <ligand>
        <name>meso-2,6-diaminopimelate</name>
        <dbReference type="ChEBI" id="CHEBI:57791"/>
    </ligand>
</feature>
<comment type="subcellular location">
    <subcellularLocation>
        <location evidence="13 14">Cytoplasm</location>
    </subcellularLocation>
</comment>
<reference evidence="18" key="1">
    <citation type="journal article" date="2014" name="Int. J. Syst. Evol. Microbiol.">
        <title>Complete genome sequence of Corynebacterium casei LMG S-19264T (=DSM 44701T), isolated from a smear-ripened cheese.</title>
        <authorList>
            <consortium name="US DOE Joint Genome Institute (JGI-PGF)"/>
            <person name="Walter F."/>
            <person name="Albersmeier A."/>
            <person name="Kalinowski J."/>
            <person name="Ruckert C."/>
        </authorList>
    </citation>
    <scope>NUCLEOTIDE SEQUENCE</scope>
    <source>
        <strain evidence="18">NBRC 110071</strain>
    </source>
</reference>
<keyword evidence="13" id="KW-0963">Cytoplasm</keyword>
<feature type="binding site" evidence="13">
    <location>
        <position position="35"/>
    </location>
    <ligand>
        <name>UDP-N-acetyl-alpha-D-muramoyl-L-alanyl-D-glutamate</name>
        <dbReference type="ChEBI" id="CHEBI:83900"/>
    </ligand>
</feature>
<dbReference type="GO" id="GO:0009252">
    <property type="term" value="P:peptidoglycan biosynthetic process"/>
    <property type="evidence" value="ECO:0007669"/>
    <property type="project" value="UniProtKB-UniRule"/>
</dbReference>
<evidence type="ECO:0000256" key="12">
    <source>
        <dbReference type="ARBA" id="ARBA00081560"/>
    </source>
</evidence>
<organism evidence="18 19">
    <name type="scientific">Litoribrevibacter albus</name>
    <dbReference type="NCBI Taxonomy" id="1473156"/>
    <lineage>
        <taxon>Bacteria</taxon>
        <taxon>Pseudomonadati</taxon>
        <taxon>Pseudomonadota</taxon>
        <taxon>Gammaproteobacteria</taxon>
        <taxon>Oceanospirillales</taxon>
        <taxon>Oceanospirillaceae</taxon>
        <taxon>Litoribrevibacter</taxon>
    </lineage>
</organism>
<feature type="binding site" evidence="13">
    <location>
        <begin position="118"/>
        <end position="124"/>
    </location>
    <ligand>
        <name>ATP</name>
        <dbReference type="ChEBI" id="CHEBI:30616"/>
    </ligand>
</feature>
<keyword evidence="13" id="KW-0067">ATP-binding</keyword>
<dbReference type="InterPro" id="IPR036615">
    <property type="entry name" value="Mur_ligase_C_dom_sf"/>
</dbReference>
<dbReference type="SUPFAM" id="SSF53244">
    <property type="entry name" value="MurD-like peptide ligases, peptide-binding domain"/>
    <property type="match status" value="1"/>
</dbReference>
<dbReference type="Pfam" id="PF01225">
    <property type="entry name" value="Mur_ligase"/>
    <property type="match status" value="1"/>
</dbReference>
<name>A0AA37W7X4_9GAMM</name>
<dbReference type="GO" id="GO:0005524">
    <property type="term" value="F:ATP binding"/>
    <property type="evidence" value="ECO:0007669"/>
    <property type="project" value="UniProtKB-UniRule"/>
</dbReference>
<feature type="binding site" evidence="13">
    <location>
        <position position="193"/>
    </location>
    <ligand>
        <name>UDP-N-acetyl-alpha-D-muramoyl-L-alanyl-D-glutamate</name>
        <dbReference type="ChEBI" id="CHEBI:83900"/>
    </ligand>
</feature>
<keyword evidence="13" id="KW-0460">Magnesium</keyword>
<dbReference type="GO" id="GO:0051301">
    <property type="term" value="P:cell division"/>
    <property type="evidence" value="ECO:0007669"/>
    <property type="project" value="UniProtKB-KW"/>
</dbReference>
<evidence type="ECO:0000256" key="8">
    <source>
        <dbReference type="ARBA" id="ARBA00066633"/>
    </source>
</evidence>
<dbReference type="Proteomes" id="UP001161389">
    <property type="component" value="Unassembled WGS sequence"/>
</dbReference>
<feature type="binding site" evidence="13">
    <location>
        <position position="187"/>
    </location>
    <ligand>
        <name>UDP-N-acetyl-alpha-D-muramoyl-L-alanyl-D-glutamate</name>
        <dbReference type="ChEBI" id="CHEBI:83900"/>
    </ligand>
</feature>
<evidence type="ECO:0000259" key="17">
    <source>
        <dbReference type="Pfam" id="PF08245"/>
    </source>
</evidence>
<evidence type="ECO:0000256" key="11">
    <source>
        <dbReference type="ARBA" id="ARBA00076158"/>
    </source>
</evidence>
<evidence type="ECO:0000256" key="2">
    <source>
        <dbReference type="ARBA" id="ARBA00022618"/>
    </source>
</evidence>
<evidence type="ECO:0000256" key="10">
    <source>
        <dbReference type="ARBA" id="ARBA00075482"/>
    </source>
</evidence>
<evidence type="ECO:0000259" key="15">
    <source>
        <dbReference type="Pfam" id="PF01225"/>
    </source>
</evidence>
<keyword evidence="13" id="KW-0547">Nucleotide-binding</keyword>
<dbReference type="EC" id="6.3.2.13" evidence="8 13"/>
<evidence type="ECO:0000256" key="13">
    <source>
        <dbReference type="HAMAP-Rule" id="MF_00208"/>
    </source>
</evidence>
<feature type="binding site" evidence="13">
    <location>
        <position position="33"/>
    </location>
    <ligand>
        <name>UDP-N-acetyl-alpha-D-muramoyl-L-alanyl-D-glutamate</name>
        <dbReference type="ChEBI" id="CHEBI:83900"/>
    </ligand>
</feature>
<keyword evidence="6 13" id="KW-0961">Cell wall biogenesis/degradation</keyword>
<dbReference type="AlphaFoldDB" id="A0AA37W7X4"/>
<dbReference type="GO" id="GO:0000287">
    <property type="term" value="F:magnesium ion binding"/>
    <property type="evidence" value="ECO:0007669"/>
    <property type="project" value="UniProtKB-UniRule"/>
</dbReference>
<proteinExistence type="inferred from homology"/>
<evidence type="ECO:0000256" key="6">
    <source>
        <dbReference type="ARBA" id="ARBA00023316"/>
    </source>
</evidence>
<dbReference type="NCBIfam" id="NF001126">
    <property type="entry name" value="PRK00139.1-4"/>
    <property type="match status" value="1"/>
</dbReference>
<evidence type="ECO:0000256" key="3">
    <source>
        <dbReference type="ARBA" id="ARBA00022960"/>
    </source>
</evidence>
<evidence type="ECO:0000256" key="7">
    <source>
        <dbReference type="ARBA" id="ARBA00050251"/>
    </source>
</evidence>
<dbReference type="InterPro" id="IPR000713">
    <property type="entry name" value="Mur_ligase_N"/>
</dbReference>
<comment type="cofactor">
    <cofactor evidence="13">
        <name>Mg(2+)</name>
        <dbReference type="ChEBI" id="CHEBI:18420"/>
    </cofactor>
</comment>
<feature type="binding site" evidence="13">
    <location>
        <position position="387"/>
    </location>
    <ligand>
        <name>meso-2,6-diaminopimelate</name>
        <dbReference type="ChEBI" id="CHEBI:57791"/>
    </ligand>
</feature>
<dbReference type="NCBIfam" id="NF001124">
    <property type="entry name" value="PRK00139.1-2"/>
    <property type="match status" value="1"/>
</dbReference>
<dbReference type="InterPro" id="IPR004101">
    <property type="entry name" value="Mur_ligase_C"/>
</dbReference>
<reference evidence="18" key="2">
    <citation type="submission" date="2023-01" db="EMBL/GenBank/DDBJ databases">
        <title>Draft genome sequence of Litoribrevibacter albus strain NBRC 110071.</title>
        <authorList>
            <person name="Sun Q."/>
            <person name="Mori K."/>
        </authorList>
    </citation>
    <scope>NUCLEOTIDE SEQUENCE</scope>
    <source>
        <strain evidence="18">NBRC 110071</strain>
    </source>
</reference>
<evidence type="ECO:0000256" key="4">
    <source>
        <dbReference type="ARBA" id="ARBA00022984"/>
    </source>
</evidence>
<dbReference type="InterPro" id="IPR035911">
    <property type="entry name" value="MurE/MurF_N"/>
</dbReference>
<dbReference type="GO" id="GO:0008765">
    <property type="term" value="F:UDP-N-acetylmuramoylalanyl-D-glutamate-2,6-diaminopimelate ligase activity"/>
    <property type="evidence" value="ECO:0007669"/>
    <property type="project" value="UniProtKB-UniRule"/>
</dbReference>
<evidence type="ECO:0000256" key="9">
    <source>
        <dbReference type="ARBA" id="ARBA00072883"/>
    </source>
</evidence>
<evidence type="ECO:0000256" key="5">
    <source>
        <dbReference type="ARBA" id="ARBA00023306"/>
    </source>
</evidence>
<dbReference type="EMBL" id="BSNM01000026">
    <property type="protein sequence ID" value="GLQ33250.1"/>
    <property type="molecule type" value="Genomic_DNA"/>
</dbReference>
<sequence length="493" mass="53520">MKTVDKMAVRLGNCLAWLEDSEVSDVCVSGITLDSRAVTPGDLFIAVKGFVVDGRDFIDQAIDKGATVVFKQADQRGIYSLAKCWVIEVPELDRVLSSIASNFYGNPSESLLTVGVTGTNGKTTVSQLVAQAFYYLGKSSAVLGTAGNGVWPTLDTATHTTPDAVNLQGFMADYLNQGAQVLAMEVSSHGLDQGRAQSVSFDVAVFTNLTRDHLDYHGTMDAYGRAKARLFGLDTLNASVINLDDEYAQQLIGIAKGALWSYSQTNQDADVYCENLELTSRGMRLNLVTPQGKALLVTDLVGHFNVSNLLAVVCVLMSQGVSLEQIVELAKKFQPVSGRMETFGGEGKPTVVVDYAHTGDALEKALSAVKHHCRGKLYCVFGCGGDRDRGKRPEMASVAEQYSDFVVLTNDNPRTEDPERIIEDVMSGFASPYLVLVEKDREKAIRLAIGQAKPGDWVLVAGKGHEDYQDIQGVKYPFSDVEKVTKALVEYQP</sequence>
<comment type="catalytic activity">
    <reaction evidence="7 13">
        <text>UDP-N-acetyl-alpha-D-muramoyl-L-alanyl-D-glutamate + meso-2,6-diaminopimelate + ATP = UDP-N-acetyl-alpha-D-muramoyl-L-alanyl-gamma-D-glutamyl-meso-2,6-diaminopimelate + ADP + phosphate + H(+)</text>
        <dbReference type="Rhea" id="RHEA:23676"/>
        <dbReference type="ChEBI" id="CHEBI:15378"/>
        <dbReference type="ChEBI" id="CHEBI:30616"/>
        <dbReference type="ChEBI" id="CHEBI:43474"/>
        <dbReference type="ChEBI" id="CHEBI:57791"/>
        <dbReference type="ChEBI" id="CHEBI:83900"/>
        <dbReference type="ChEBI" id="CHEBI:83905"/>
        <dbReference type="ChEBI" id="CHEBI:456216"/>
        <dbReference type="EC" id="6.3.2.13"/>
    </reaction>
</comment>
<feature type="binding site" evidence="13">
    <location>
        <begin position="411"/>
        <end position="414"/>
    </location>
    <ligand>
        <name>meso-2,6-diaminopimelate</name>
        <dbReference type="ChEBI" id="CHEBI:57791"/>
    </ligand>
</feature>
<dbReference type="Gene3D" id="3.90.190.20">
    <property type="entry name" value="Mur ligase, C-terminal domain"/>
    <property type="match status" value="1"/>
</dbReference>
<keyword evidence="2 13" id="KW-0132">Cell division</keyword>
<accession>A0AA37W7X4</accession>
<dbReference type="SUPFAM" id="SSF53623">
    <property type="entry name" value="MurD-like peptide ligases, catalytic domain"/>
    <property type="match status" value="1"/>
</dbReference>
<comment type="similarity">
    <text evidence="1 13">Belongs to the MurCDEF family. MurE subfamily.</text>
</comment>
<dbReference type="HAMAP" id="MF_00208">
    <property type="entry name" value="MurE"/>
    <property type="match status" value="1"/>
</dbReference>
<dbReference type="FunFam" id="3.90.190.20:FF:000006">
    <property type="entry name" value="UDP-N-acetylmuramoyl-L-alanyl-D-glutamate--2,6-diaminopimelate ligase"/>
    <property type="match status" value="1"/>
</dbReference>
<dbReference type="Pfam" id="PF02875">
    <property type="entry name" value="Mur_ligase_C"/>
    <property type="match status" value="1"/>
</dbReference>
<keyword evidence="3 13" id="KW-0133">Cell shape</keyword>